<dbReference type="Pfam" id="PF12833">
    <property type="entry name" value="HTH_18"/>
    <property type="match status" value="1"/>
</dbReference>
<evidence type="ECO:0000256" key="3">
    <source>
        <dbReference type="ARBA" id="ARBA00023163"/>
    </source>
</evidence>
<dbReference type="Gene3D" id="3.20.80.10">
    <property type="entry name" value="Regulatory factor, effector binding domain"/>
    <property type="match status" value="1"/>
</dbReference>
<dbReference type="InterPro" id="IPR029442">
    <property type="entry name" value="GyrI-like"/>
</dbReference>
<evidence type="ECO:0000259" key="4">
    <source>
        <dbReference type="PROSITE" id="PS01124"/>
    </source>
</evidence>
<sequence length="325" mass="37357">MKKNEYTFRMNKVIDYINQNLDSDLSLQALARIATFSPYHFHRIFKVVVSESVHDFVNRLRMERAAKLLRHQKSQTVTEIALQCGFSSASTFSRSFKEYFGESPSQYKKTVPKVFQKNSKNCKVFSKNGKESSANFLYDIHRKADESGVAHIHRNRFIVEICTLPDFYIAYDRILHGFNKGIYSERITNAFERSFNWAEANELLTSHSKAIGILYDNFDVTTSLNFRYDAGVSINQHVDLLDGEIAIQKISGGKYAICRVERENINSQSFNVAIAELGQAADFLYGEWLPDSFYQLEDKPCIEIYHSARSDSKITIDFCLPVIPL</sequence>
<feature type="domain" description="HTH araC/xylS-type" evidence="4">
    <location>
        <begin position="11"/>
        <end position="110"/>
    </location>
</feature>
<name>A0A0Q3WZN1_9BACI</name>
<evidence type="ECO:0000256" key="2">
    <source>
        <dbReference type="ARBA" id="ARBA00023125"/>
    </source>
</evidence>
<dbReference type="PANTHER" id="PTHR40055">
    <property type="entry name" value="TRANSCRIPTIONAL REGULATOR YGIV-RELATED"/>
    <property type="match status" value="1"/>
</dbReference>
<proteinExistence type="predicted"/>
<dbReference type="InterPro" id="IPR018062">
    <property type="entry name" value="HTH_AraC-typ_CS"/>
</dbReference>
<dbReference type="InterPro" id="IPR009057">
    <property type="entry name" value="Homeodomain-like_sf"/>
</dbReference>
<keyword evidence="3" id="KW-0804">Transcription</keyword>
<dbReference type="PRINTS" id="PR00032">
    <property type="entry name" value="HTHARAC"/>
</dbReference>
<dbReference type="Pfam" id="PF06445">
    <property type="entry name" value="GyrI-like"/>
    <property type="match status" value="1"/>
</dbReference>
<dbReference type="Proteomes" id="UP000051888">
    <property type="component" value="Unassembled WGS sequence"/>
</dbReference>
<evidence type="ECO:0000313" key="5">
    <source>
        <dbReference type="EMBL" id="KQL54930.1"/>
    </source>
</evidence>
<dbReference type="InterPro" id="IPR050908">
    <property type="entry name" value="SmbC-like"/>
</dbReference>
<evidence type="ECO:0000313" key="6">
    <source>
        <dbReference type="Proteomes" id="UP000051888"/>
    </source>
</evidence>
<reference evidence="5 6" key="1">
    <citation type="submission" date="2015-09" db="EMBL/GenBank/DDBJ databases">
        <title>Genome sequencing project for genomic taxonomy and phylogenomics of Bacillus-like bacteria.</title>
        <authorList>
            <person name="Liu B."/>
            <person name="Wang J."/>
            <person name="Zhu Y."/>
            <person name="Liu G."/>
            <person name="Chen Q."/>
            <person name="Chen Z."/>
            <person name="Lan J."/>
            <person name="Che J."/>
            <person name="Ge C."/>
            <person name="Shi H."/>
            <person name="Pan Z."/>
            <person name="Liu X."/>
        </authorList>
    </citation>
    <scope>NUCLEOTIDE SEQUENCE [LARGE SCALE GENOMIC DNA]</scope>
    <source>
        <strain evidence="5 6">LMG 18435</strain>
    </source>
</reference>
<dbReference type="RefSeq" id="WP_055740726.1">
    <property type="nucleotide sequence ID" value="NZ_JAAIWL010000010.1"/>
</dbReference>
<keyword evidence="6" id="KW-1185">Reference proteome</keyword>
<dbReference type="InterPro" id="IPR011256">
    <property type="entry name" value="Reg_factor_effector_dom_sf"/>
</dbReference>
<dbReference type="PATRIC" id="fig|157838.3.peg.3634"/>
<dbReference type="GO" id="GO:0043565">
    <property type="term" value="F:sequence-specific DNA binding"/>
    <property type="evidence" value="ECO:0007669"/>
    <property type="project" value="InterPro"/>
</dbReference>
<dbReference type="InterPro" id="IPR020449">
    <property type="entry name" value="Tscrpt_reg_AraC-type_HTH"/>
</dbReference>
<accession>A0A0Q3WZN1</accession>
<dbReference type="PROSITE" id="PS00041">
    <property type="entry name" value="HTH_ARAC_FAMILY_1"/>
    <property type="match status" value="1"/>
</dbReference>
<protein>
    <recommendedName>
        <fullName evidence="4">HTH araC/xylS-type domain-containing protein</fullName>
    </recommendedName>
</protein>
<dbReference type="AlphaFoldDB" id="A0A0Q3WZN1"/>
<dbReference type="SUPFAM" id="SSF55136">
    <property type="entry name" value="Probable bacterial effector-binding domain"/>
    <property type="match status" value="1"/>
</dbReference>
<dbReference type="SMART" id="SM00342">
    <property type="entry name" value="HTH_ARAC"/>
    <property type="match status" value="1"/>
</dbReference>
<dbReference type="EMBL" id="LJJC01000004">
    <property type="protein sequence ID" value="KQL54930.1"/>
    <property type="molecule type" value="Genomic_DNA"/>
</dbReference>
<keyword evidence="1" id="KW-0805">Transcription regulation</keyword>
<dbReference type="PROSITE" id="PS01124">
    <property type="entry name" value="HTH_ARAC_FAMILY_2"/>
    <property type="match status" value="1"/>
</dbReference>
<evidence type="ECO:0000256" key="1">
    <source>
        <dbReference type="ARBA" id="ARBA00023015"/>
    </source>
</evidence>
<dbReference type="SMART" id="SM00871">
    <property type="entry name" value="AraC_E_bind"/>
    <property type="match status" value="1"/>
</dbReference>
<keyword evidence="2" id="KW-0238">DNA-binding</keyword>
<dbReference type="STRING" id="157838.AN964_16430"/>
<gene>
    <name evidence="5" type="ORF">AN964_16430</name>
</gene>
<dbReference type="InterPro" id="IPR018060">
    <property type="entry name" value="HTH_AraC"/>
</dbReference>
<dbReference type="SUPFAM" id="SSF46689">
    <property type="entry name" value="Homeodomain-like"/>
    <property type="match status" value="2"/>
</dbReference>
<dbReference type="Gene3D" id="1.10.10.60">
    <property type="entry name" value="Homeodomain-like"/>
    <property type="match status" value="2"/>
</dbReference>
<dbReference type="PANTHER" id="PTHR40055:SF1">
    <property type="entry name" value="TRANSCRIPTIONAL REGULATOR YGIV-RELATED"/>
    <property type="match status" value="1"/>
</dbReference>
<dbReference type="OrthoDB" id="5337216at2"/>
<dbReference type="GO" id="GO:0003700">
    <property type="term" value="F:DNA-binding transcription factor activity"/>
    <property type="evidence" value="ECO:0007669"/>
    <property type="project" value="InterPro"/>
</dbReference>
<dbReference type="InterPro" id="IPR010499">
    <property type="entry name" value="AraC_E-bd"/>
</dbReference>
<organism evidence="5 6">
    <name type="scientific">Heyndrickxia shackletonii</name>
    <dbReference type="NCBI Taxonomy" id="157838"/>
    <lineage>
        <taxon>Bacteria</taxon>
        <taxon>Bacillati</taxon>
        <taxon>Bacillota</taxon>
        <taxon>Bacilli</taxon>
        <taxon>Bacillales</taxon>
        <taxon>Bacillaceae</taxon>
        <taxon>Heyndrickxia</taxon>
    </lineage>
</organism>
<comment type="caution">
    <text evidence="5">The sequence shown here is derived from an EMBL/GenBank/DDBJ whole genome shotgun (WGS) entry which is preliminary data.</text>
</comment>